<evidence type="ECO:0000256" key="4">
    <source>
        <dbReference type="ARBA" id="ARBA00023267"/>
    </source>
</evidence>
<evidence type="ECO:0000256" key="1">
    <source>
        <dbReference type="ARBA" id="ARBA00022598"/>
    </source>
</evidence>
<dbReference type="InterPro" id="IPR004408">
    <property type="entry name" value="Biotin_CoA_COase_ligase"/>
</dbReference>
<dbReference type="PANTHER" id="PTHR12835:SF5">
    <property type="entry name" value="BIOTIN--PROTEIN LIGASE"/>
    <property type="match status" value="1"/>
</dbReference>
<dbReference type="Gene3D" id="2.30.30.100">
    <property type="match status" value="1"/>
</dbReference>
<accession>A0AAW8CLZ5</accession>
<dbReference type="PROSITE" id="PS51733">
    <property type="entry name" value="BPL_LPL_CATALYTIC"/>
    <property type="match status" value="1"/>
</dbReference>
<evidence type="ECO:0000259" key="7">
    <source>
        <dbReference type="PROSITE" id="PS51733"/>
    </source>
</evidence>
<dbReference type="CDD" id="cd16442">
    <property type="entry name" value="BPL"/>
    <property type="match status" value="1"/>
</dbReference>
<evidence type="ECO:0000256" key="2">
    <source>
        <dbReference type="ARBA" id="ARBA00022741"/>
    </source>
</evidence>
<dbReference type="InterPro" id="IPR004143">
    <property type="entry name" value="BPL_LPL_catalytic"/>
</dbReference>
<proteinExistence type="predicted"/>
<sequence>MNKALSTSVIQSQLTMGQLCLFDELNSTNEYLLTNCNTLSQGSVCITKKQTAGRGRRGRNWIAPKGNLNYSLIWSYPINSNLILPPLSLVVALIVIESLQQQGIQDLTIKWPNDIYHKGKKVAGVLIELKTMPPHIYLVMGIGINLAPISKENTIDQPVSTLFGYDINPNQLVLCLTKKLQQMLINYPQTGFKPYFSLWKNYDLFLQKEVSVITDAQIYKGISQGINEQGELILQQKNSFLYFSVGEVSLRKG</sequence>
<dbReference type="PANTHER" id="PTHR12835">
    <property type="entry name" value="BIOTIN PROTEIN LIGASE"/>
    <property type="match status" value="1"/>
</dbReference>
<feature type="domain" description="BPL/LPL catalytic" evidence="7">
    <location>
        <begin position="4"/>
        <end position="188"/>
    </location>
</feature>
<keyword evidence="3" id="KW-0067">ATP-binding</keyword>
<dbReference type="InterPro" id="IPR008988">
    <property type="entry name" value="Transcriptional_repressor_C"/>
</dbReference>
<dbReference type="InterPro" id="IPR045864">
    <property type="entry name" value="aa-tRNA-synth_II/BPL/LPL"/>
</dbReference>
<comment type="catalytic activity">
    <reaction evidence="6">
        <text>biotin + L-lysyl-[protein] + ATP = N(6)-biotinyl-L-lysyl-[protein] + AMP + diphosphate + H(+)</text>
        <dbReference type="Rhea" id="RHEA:11756"/>
        <dbReference type="Rhea" id="RHEA-COMP:9752"/>
        <dbReference type="Rhea" id="RHEA-COMP:10505"/>
        <dbReference type="ChEBI" id="CHEBI:15378"/>
        <dbReference type="ChEBI" id="CHEBI:29969"/>
        <dbReference type="ChEBI" id="CHEBI:30616"/>
        <dbReference type="ChEBI" id="CHEBI:33019"/>
        <dbReference type="ChEBI" id="CHEBI:57586"/>
        <dbReference type="ChEBI" id="CHEBI:83144"/>
        <dbReference type="ChEBI" id="CHEBI:456215"/>
        <dbReference type="EC" id="6.3.4.15"/>
    </reaction>
</comment>
<dbReference type="Pfam" id="PF03099">
    <property type="entry name" value="BPL_LplA_LipB"/>
    <property type="match status" value="1"/>
</dbReference>
<reference evidence="8" key="1">
    <citation type="journal article" date="2023" name="Front. Microbiol.">
        <title>Phylogeography and host specificity of Pasteurellaceae pathogenic to sea-farmed fish in the north-east Atlantic.</title>
        <authorList>
            <person name="Gulla S."/>
            <person name="Colquhoun D.J."/>
            <person name="Olsen A.B."/>
            <person name="Spilsberg B."/>
            <person name="Lagesen K."/>
            <person name="Aakesson C.P."/>
            <person name="Strom S."/>
            <person name="Manji F."/>
            <person name="Birkbeck T.H."/>
            <person name="Nilsen H.K."/>
        </authorList>
    </citation>
    <scope>NUCLEOTIDE SEQUENCE</scope>
    <source>
        <strain evidence="8">VIB1234</strain>
    </source>
</reference>
<dbReference type="Gene3D" id="3.30.930.10">
    <property type="entry name" value="Bira Bifunctional Protein, Domain 2"/>
    <property type="match status" value="1"/>
</dbReference>
<dbReference type="GO" id="GO:0005524">
    <property type="term" value="F:ATP binding"/>
    <property type="evidence" value="ECO:0007669"/>
    <property type="project" value="UniProtKB-KW"/>
</dbReference>
<name>A0AAW8CLZ5_9PAST</name>
<comment type="caution">
    <text evidence="8">The sequence shown here is derived from an EMBL/GenBank/DDBJ whole genome shotgun (WGS) entry which is preliminary data.</text>
</comment>
<evidence type="ECO:0000313" key="8">
    <source>
        <dbReference type="EMBL" id="MDP8186631.1"/>
    </source>
</evidence>
<organism evidence="8 9">
    <name type="scientific">Pasteurella atlantica</name>
    <dbReference type="NCBI Taxonomy" id="2827233"/>
    <lineage>
        <taxon>Bacteria</taxon>
        <taxon>Pseudomonadati</taxon>
        <taxon>Pseudomonadota</taxon>
        <taxon>Gammaproteobacteria</taxon>
        <taxon>Pasteurellales</taxon>
        <taxon>Pasteurellaceae</taxon>
        <taxon>Pasteurella</taxon>
    </lineage>
</organism>
<dbReference type="GO" id="GO:0004077">
    <property type="term" value="F:biotin--[biotin carboxyl-carrier protein] ligase activity"/>
    <property type="evidence" value="ECO:0007669"/>
    <property type="project" value="UniProtKB-EC"/>
</dbReference>
<dbReference type="InterPro" id="IPR003142">
    <property type="entry name" value="BPL_C"/>
</dbReference>
<dbReference type="SUPFAM" id="SSF50037">
    <property type="entry name" value="C-terminal domain of transcriptional repressors"/>
    <property type="match status" value="1"/>
</dbReference>
<dbReference type="Pfam" id="PF02237">
    <property type="entry name" value="BPL_C"/>
    <property type="match status" value="1"/>
</dbReference>
<dbReference type="SUPFAM" id="SSF55681">
    <property type="entry name" value="Class II aaRS and biotin synthetases"/>
    <property type="match status" value="1"/>
</dbReference>
<dbReference type="EC" id="6.3.4.15" evidence="5"/>
<evidence type="ECO:0000313" key="9">
    <source>
        <dbReference type="Proteomes" id="UP001230466"/>
    </source>
</evidence>
<protein>
    <recommendedName>
        <fullName evidence="5">biotin--[biotin carboxyl-carrier protein] ligase</fullName>
        <ecNumber evidence="5">6.3.4.15</ecNumber>
    </recommendedName>
</protein>
<dbReference type="AlphaFoldDB" id="A0AAW8CLZ5"/>
<keyword evidence="4" id="KW-0092">Biotin</keyword>
<dbReference type="GO" id="GO:0005737">
    <property type="term" value="C:cytoplasm"/>
    <property type="evidence" value="ECO:0007669"/>
    <property type="project" value="TreeGrafter"/>
</dbReference>
<evidence type="ECO:0000256" key="5">
    <source>
        <dbReference type="ARBA" id="ARBA00024227"/>
    </source>
</evidence>
<dbReference type="Proteomes" id="UP001230466">
    <property type="component" value="Unassembled WGS sequence"/>
</dbReference>
<gene>
    <name evidence="8" type="ORF">QJU78_02400</name>
</gene>
<dbReference type="NCBIfam" id="TIGR00121">
    <property type="entry name" value="birA_ligase"/>
    <property type="match status" value="1"/>
</dbReference>
<dbReference type="RefSeq" id="WP_211597292.1">
    <property type="nucleotide sequence ID" value="NZ_JAGRQI010000003.1"/>
</dbReference>
<dbReference type="EMBL" id="JASAYJ010000003">
    <property type="protein sequence ID" value="MDP8186631.1"/>
    <property type="molecule type" value="Genomic_DNA"/>
</dbReference>
<evidence type="ECO:0000256" key="6">
    <source>
        <dbReference type="ARBA" id="ARBA00047846"/>
    </source>
</evidence>
<keyword evidence="1 8" id="KW-0436">Ligase</keyword>
<keyword evidence="2" id="KW-0547">Nucleotide-binding</keyword>
<evidence type="ECO:0000256" key="3">
    <source>
        <dbReference type="ARBA" id="ARBA00022840"/>
    </source>
</evidence>